<dbReference type="InterPro" id="IPR025662">
    <property type="entry name" value="Sigma_54_int_dom_ATP-bd_1"/>
</dbReference>
<name>A0A0T5YW92_9GAMM</name>
<dbReference type="SMART" id="SM00448">
    <property type="entry name" value="REC"/>
    <property type="match status" value="1"/>
</dbReference>
<dbReference type="InterPro" id="IPR009057">
    <property type="entry name" value="Homeodomain-like_sf"/>
</dbReference>
<dbReference type="SUPFAM" id="SSF52172">
    <property type="entry name" value="CheY-like"/>
    <property type="match status" value="1"/>
</dbReference>
<keyword evidence="5" id="KW-0805">Transcription regulation</keyword>
<dbReference type="InterPro" id="IPR002078">
    <property type="entry name" value="Sigma_54_int"/>
</dbReference>
<evidence type="ECO:0000313" key="13">
    <source>
        <dbReference type="EMBL" id="KRT57578.1"/>
    </source>
</evidence>
<gene>
    <name evidence="12" type="ORF">Ga0074115_11086</name>
    <name evidence="13" type="ORF">Ga0076813_11756</name>
</gene>
<feature type="domain" description="Sigma-54 factor interaction" evidence="10">
    <location>
        <begin position="145"/>
        <end position="374"/>
    </location>
</feature>
<evidence type="ECO:0000256" key="4">
    <source>
        <dbReference type="ARBA" id="ARBA00023012"/>
    </source>
</evidence>
<dbReference type="FunFam" id="3.40.50.300:FF:000006">
    <property type="entry name" value="DNA-binding transcriptional regulator NtrC"/>
    <property type="match status" value="1"/>
</dbReference>
<dbReference type="PANTHER" id="PTHR32071:SF119">
    <property type="entry name" value="SIGMA L-DEPENDENT TRANSCRIPTIONAL REGULATOR YPLP-RELATED"/>
    <property type="match status" value="1"/>
</dbReference>
<feature type="coiled-coil region" evidence="9">
    <location>
        <begin position="115"/>
        <end position="142"/>
    </location>
</feature>
<keyword evidence="2" id="KW-0547">Nucleotide-binding</keyword>
<dbReference type="InterPro" id="IPR001789">
    <property type="entry name" value="Sig_transdc_resp-reg_receiver"/>
</dbReference>
<dbReference type="PROSITE" id="PS00675">
    <property type="entry name" value="SIGMA54_INTERACT_1"/>
    <property type="match status" value="1"/>
</dbReference>
<keyword evidence="4" id="KW-0902">Two-component regulatory system</keyword>
<evidence type="ECO:0000256" key="1">
    <source>
        <dbReference type="ARBA" id="ARBA00022553"/>
    </source>
</evidence>
<keyword evidence="7" id="KW-0804">Transcription</keyword>
<dbReference type="Pfam" id="PF25601">
    <property type="entry name" value="AAA_lid_14"/>
    <property type="match status" value="1"/>
</dbReference>
<dbReference type="GO" id="GO:0005524">
    <property type="term" value="F:ATP binding"/>
    <property type="evidence" value="ECO:0007669"/>
    <property type="project" value="UniProtKB-KW"/>
</dbReference>
<sequence>MSEAARILIVDDEEAAVENLAHVCRKAGHEVTTRTSSSAAFELLESHEFDLVLSDLRMERVDGMAILRRVKELQPETAVVLITGYATLDSAVAAMKAGAFHYIAKPFRLDEVREVVRTALEVVRLKRENRQLKRQLNQEQVGPTIITQDAGMLRLLDTARQVAATDTTVLIGGESGTGKELLARYIHGHSGRREGCFQALNCGALQEELLANELFGHEKGAYTGASEARPGLIESAQGGTLFLDEIAEMSSAMQIKLLRVIQERELVRLGASHPIAVDIRLIAASHRDLRAEVAAGRFRQDLYYRLDVVGLQLPPLAQRRDDIPLLAFYFLRKYVARMGRHVEEIEPAAMAALQAYDYPGNIRELENIIERGVALAHGSELTNASLPPSLTERTLQVVREEAGRLPTLAERETDYIRYVLERSGGNRTRAAQILGIDRVSLWRKLKKYGMDEG</sequence>
<keyword evidence="9" id="KW-0175">Coiled coil</keyword>
<evidence type="ECO:0000256" key="6">
    <source>
        <dbReference type="ARBA" id="ARBA00023125"/>
    </source>
</evidence>
<dbReference type="Pfam" id="PF02954">
    <property type="entry name" value="HTH_8"/>
    <property type="match status" value="1"/>
</dbReference>
<feature type="modified residue" description="4-aspartylphosphate" evidence="8">
    <location>
        <position position="55"/>
    </location>
</feature>
<dbReference type="PROSITE" id="PS00676">
    <property type="entry name" value="SIGMA54_INTERACT_2"/>
    <property type="match status" value="1"/>
</dbReference>
<evidence type="ECO:0000256" key="9">
    <source>
        <dbReference type="SAM" id="Coils"/>
    </source>
</evidence>
<dbReference type="InterPro" id="IPR002197">
    <property type="entry name" value="HTH_Fis"/>
</dbReference>
<feature type="domain" description="Response regulatory" evidence="11">
    <location>
        <begin position="6"/>
        <end position="120"/>
    </location>
</feature>
<dbReference type="PRINTS" id="PR01590">
    <property type="entry name" value="HTHFIS"/>
</dbReference>
<dbReference type="Pfam" id="PF00072">
    <property type="entry name" value="Response_reg"/>
    <property type="match status" value="1"/>
</dbReference>
<dbReference type="Proteomes" id="UP000051276">
    <property type="component" value="Unassembled WGS sequence"/>
</dbReference>
<dbReference type="Gene3D" id="3.40.50.300">
    <property type="entry name" value="P-loop containing nucleotide triphosphate hydrolases"/>
    <property type="match status" value="1"/>
</dbReference>
<dbReference type="GO" id="GO:0000160">
    <property type="term" value="P:phosphorelay signal transduction system"/>
    <property type="evidence" value="ECO:0007669"/>
    <property type="project" value="UniProtKB-KW"/>
</dbReference>
<dbReference type="SUPFAM" id="SSF46689">
    <property type="entry name" value="Homeodomain-like"/>
    <property type="match status" value="1"/>
</dbReference>
<evidence type="ECO:0000313" key="14">
    <source>
        <dbReference type="Proteomes" id="UP000051276"/>
    </source>
</evidence>
<dbReference type="Gene3D" id="1.10.10.60">
    <property type="entry name" value="Homeodomain-like"/>
    <property type="match status" value="1"/>
</dbReference>
<keyword evidence="15" id="KW-1185">Reference proteome</keyword>
<dbReference type="FunFam" id="3.40.50.2300:FF:000018">
    <property type="entry name" value="DNA-binding transcriptional regulator NtrC"/>
    <property type="match status" value="1"/>
</dbReference>
<dbReference type="EMBL" id="LMXI01000519">
    <property type="protein sequence ID" value="KRT57578.1"/>
    <property type="molecule type" value="Genomic_DNA"/>
</dbReference>
<dbReference type="InterPro" id="IPR027417">
    <property type="entry name" value="P-loop_NTPase"/>
</dbReference>
<evidence type="ECO:0000259" key="11">
    <source>
        <dbReference type="PROSITE" id="PS50110"/>
    </source>
</evidence>
<evidence type="ECO:0000256" key="2">
    <source>
        <dbReference type="ARBA" id="ARBA00022741"/>
    </source>
</evidence>
<evidence type="ECO:0000313" key="12">
    <source>
        <dbReference type="EMBL" id="KRT54871.1"/>
    </source>
</evidence>
<dbReference type="PROSITE" id="PS00688">
    <property type="entry name" value="SIGMA54_INTERACT_3"/>
    <property type="match status" value="1"/>
</dbReference>
<dbReference type="InterPro" id="IPR011006">
    <property type="entry name" value="CheY-like_superfamily"/>
</dbReference>
<dbReference type="InterPro" id="IPR025943">
    <property type="entry name" value="Sigma_54_int_dom_ATP-bd_2"/>
</dbReference>
<dbReference type="Gene3D" id="1.10.8.60">
    <property type="match status" value="1"/>
</dbReference>
<dbReference type="OrthoDB" id="9804019at2"/>
<dbReference type="SUPFAM" id="SSF52540">
    <property type="entry name" value="P-loop containing nucleoside triphosphate hydrolases"/>
    <property type="match status" value="1"/>
</dbReference>
<dbReference type="RefSeq" id="WP_057955667.1">
    <property type="nucleotide sequence ID" value="NZ_KQ556887.1"/>
</dbReference>
<proteinExistence type="predicted"/>
<dbReference type="InterPro" id="IPR025944">
    <property type="entry name" value="Sigma_54_int_dom_CS"/>
</dbReference>
<evidence type="ECO:0000256" key="5">
    <source>
        <dbReference type="ARBA" id="ARBA00023015"/>
    </source>
</evidence>
<dbReference type="Proteomes" id="UP000051634">
    <property type="component" value="Unassembled WGS sequence"/>
</dbReference>
<evidence type="ECO:0000259" key="10">
    <source>
        <dbReference type="PROSITE" id="PS50045"/>
    </source>
</evidence>
<evidence type="ECO:0000256" key="3">
    <source>
        <dbReference type="ARBA" id="ARBA00022840"/>
    </source>
</evidence>
<evidence type="ECO:0000313" key="15">
    <source>
        <dbReference type="Proteomes" id="UP000051634"/>
    </source>
</evidence>
<accession>A0A0T5YW92</accession>
<organism evidence="12 15">
    <name type="scientific">endosymbiont of Ridgeia piscesae</name>
    <dbReference type="NCBI Taxonomy" id="54398"/>
    <lineage>
        <taxon>Bacteria</taxon>
        <taxon>Pseudomonadati</taxon>
        <taxon>Pseudomonadota</taxon>
        <taxon>Gammaproteobacteria</taxon>
        <taxon>sulfur-oxidizing symbionts</taxon>
    </lineage>
</organism>
<dbReference type="GO" id="GO:0006355">
    <property type="term" value="P:regulation of DNA-templated transcription"/>
    <property type="evidence" value="ECO:0007669"/>
    <property type="project" value="InterPro"/>
</dbReference>
<dbReference type="PANTHER" id="PTHR32071">
    <property type="entry name" value="TRANSCRIPTIONAL REGULATORY PROTEIN"/>
    <property type="match status" value="1"/>
</dbReference>
<dbReference type="InterPro" id="IPR003593">
    <property type="entry name" value="AAA+_ATPase"/>
</dbReference>
<protein>
    <submittedName>
        <fullName evidence="12">DNA-binding transcriptional response regulator, NtrC family</fullName>
    </submittedName>
</protein>
<keyword evidence="6 12" id="KW-0238">DNA-binding</keyword>
<reference evidence="14 15" key="1">
    <citation type="submission" date="2015-11" db="EMBL/GenBank/DDBJ databases">
        <title>The genome of Candidatus Endoriftia persephone in Ridgeia piscesae and population structure of the North Eastern Pacific vestimentiferan symbionts.</title>
        <authorList>
            <person name="Perez M."/>
            <person name="Juniper K.S."/>
        </authorList>
    </citation>
    <scope>NUCLEOTIDE SEQUENCE [LARGE SCALE GENOMIC DNA]</scope>
    <source>
        <strain evidence="13">Ind10</strain>
        <strain evidence="12">Ind11</strain>
    </source>
</reference>
<dbReference type="PROSITE" id="PS50045">
    <property type="entry name" value="SIGMA54_INTERACT_4"/>
    <property type="match status" value="1"/>
</dbReference>
<dbReference type="SMART" id="SM00382">
    <property type="entry name" value="AAA"/>
    <property type="match status" value="1"/>
</dbReference>
<evidence type="ECO:0000256" key="8">
    <source>
        <dbReference type="PROSITE-ProRule" id="PRU00169"/>
    </source>
</evidence>
<dbReference type="AlphaFoldDB" id="A0A0T5YW92"/>
<dbReference type="STRING" id="54398.Ga0074115_11086"/>
<dbReference type="GO" id="GO:0043565">
    <property type="term" value="F:sequence-specific DNA binding"/>
    <property type="evidence" value="ECO:0007669"/>
    <property type="project" value="InterPro"/>
</dbReference>
<evidence type="ECO:0000256" key="7">
    <source>
        <dbReference type="ARBA" id="ARBA00023163"/>
    </source>
</evidence>
<keyword evidence="3" id="KW-0067">ATP-binding</keyword>
<dbReference type="EMBL" id="LDXT01000087">
    <property type="protein sequence ID" value="KRT54871.1"/>
    <property type="molecule type" value="Genomic_DNA"/>
</dbReference>
<dbReference type="InterPro" id="IPR058031">
    <property type="entry name" value="AAA_lid_NorR"/>
</dbReference>
<dbReference type="Pfam" id="PF00158">
    <property type="entry name" value="Sigma54_activat"/>
    <property type="match status" value="1"/>
</dbReference>
<keyword evidence="1 8" id="KW-0597">Phosphoprotein</keyword>
<comment type="caution">
    <text evidence="12">The sequence shown here is derived from an EMBL/GenBank/DDBJ whole genome shotgun (WGS) entry which is preliminary data.</text>
</comment>
<dbReference type="PATRIC" id="fig|54398.3.peg.1618"/>
<dbReference type="CDD" id="cd00009">
    <property type="entry name" value="AAA"/>
    <property type="match status" value="1"/>
</dbReference>
<dbReference type="Gene3D" id="3.40.50.2300">
    <property type="match status" value="1"/>
</dbReference>
<dbReference type="PROSITE" id="PS50110">
    <property type="entry name" value="RESPONSE_REGULATORY"/>
    <property type="match status" value="1"/>
</dbReference>